<feature type="transmembrane region" description="Helical" evidence="8">
    <location>
        <begin position="178"/>
        <end position="196"/>
    </location>
</feature>
<keyword evidence="4 8" id="KW-1133">Transmembrane helix</keyword>
<keyword evidence="3 8" id="KW-0812">Transmembrane</keyword>
<dbReference type="EMBL" id="JAACXV010013748">
    <property type="protein sequence ID" value="KAF7272542.1"/>
    <property type="molecule type" value="Genomic_DNA"/>
</dbReference>
<feature type="transmembrane region" description="Helical" evidence="8">
    <location>
        <begin position="49"/>
        <end position="67"/>
    </location>
</feature>
<dbReference type="InterPro" id="IPR033580">
    <property type="entry name" value="Nurim-like"/>
</dbReference>
<gene>
    <name evidence="9" type="ORF">GWI33_014700</name>
</gene>
<dbReference type="PANTHER" id="PTHR31040">
    <property type="entry name" value="NURIM"/>
    <property type="match status" value="1"/>
</dbReference>
<organism evidence="9 10">
    <name type="scientific">Rhynchophorus ferrugineus</name>
    <name type="common">Red palm weevil</name>
    <name type="synonym">Curculio ferrugineus</name>
    <dbReference type="NCBI Taxonomy" id="354439"/>
    <lineage>
        <taxon>Eukaryota</taxon>
        <taxon>Metazoa</taxon>
        <taxon>Ecdysozoa</taxon>
        <taxon>Arthropoda</taxon>
        <taxon>Hexapoda</taxon>
        <taxon>Insecta</taxon>
        <taxon>Pterygota</taxon>
        <taxon>Neoptera</taxon>
        <taxon>Endopterygota</taxon>
        <taxon>Coleoptera</taxon>
        <taxon>Polyphaga</taxon>
        <taxon>Cucujiformia</taxon>
        <taxon>Curculionidae</taxon>
        <taxon>Dryophthorinae</taxon>
        <taxon>Rhynchophorus</taxon>
    </lineage>
</organism>
<accession>A0A834I4P8</accession>
<evidence type="ECO:0000313" key="10">
    <source>
        <dbReference type="Proteomes" id="UP000625711"/>
    </source>
</evidence>
<comment type="similarity">
    <text evidence="2">Belongs to the nurim family.</text>
</comment>
<feature type="transmembrane region" description="Helical" evidence="8">
    <location>
        <begin position="5"/>
        <end position="29"/>
    </location>
</feature>
<keyword evidence="5 8" id="KW-0472">Membrane</keyword>
<feature type="transmembrane region" description="Helical" evidence="8">
    <location>
        <begin position="88"/>
        <end position="106"/>
    </location>
</feature>
<evidence type="ECO:0000256" key="8">
    <source>
        <dbReference type="SAM" id="Phobius"/>
    </source>
</evidence>
<proteinExistence type="inferred from homology"/>
<comment type="caution">
    <text evidence="9">The sequence shown here is derived from an EMBL/GenBank/DDBJ whole genome shotgun (WGS) entry which is preliminary data.</text>
</comment>
<dbReference type="GO" id="GO:0005637">
    <property type="term" value="C:nuclear inner membrane"/>
    <property type="evidence" value="ECO:0007669"/>
    <property type="project" value="UniProtKB-SubCell"/>
</dbReference>
<evidence type="ECO:0000313" key="9">
    <source>
        <dbReference type="EMBL" id="KAF7272542.1"/>
    </source>
</evidence>
<sequence length="242" mass="29134">MISQFFKIVIAVCSFIYLFLSIFELTYFLSFPRTDLRNNKDDPRLETSWVLLKDMMLLSIFVIQHSVMATNKFKTIVNKFGLSDLSRCLYSIATAHTLLFIVKHWLISDILVWKFSINYKSLYWCYFGVHCAAWIIIYVANICTDVTELFGLKQVYYSLINLPDPNNRKSYKLRMLTTHMRHPSFLGFLIIFWFYPDMTLDRLLLSSILTLYMYFAWNTDGEDYDYQKYMYQRKYYELQRLR</sequence>
<feature type="transmembrane region" description="Helical" evidence="8">
    <location>
        <begin position="121"/>
        <end position="143"/>
    </location>
</feature>
<protein>
    <recommendedName>
        <fullName evidence="7">Nuclear envelope membrane protein</fullName>
    </recommendedName>
    <alternativeName>
        <fullName evidence="6">Nuclear rim protein</fullName>
    </alternativeName>
</protein>
<evidence type="ECO:0000256" key="2">
    <source>
        <dbReference type="ARBA" id="ARBA00010631"/>
    </source>
</evidence>
<keyword evidence="10" id="KW-1185">Reference proteome</keyword>
<evidence type="ECO:0000256" key="6">
    <source>
        <dbReference type="ARBA" id="ARBA00031700"/>
    </source>
</evidence>
<evidence type="ECO:0000256" key="4">
    <source>
        <dbReference type="ARBA" id="ARBA00022989"/>
    </source>
</evidence>
<dbReference type="PANTHER" id="PTHR31040:SF1">
    <property type="entry name" value="NURIM"/>
    <property type="match status" value="1"/>
</dbReference>
<dbReference type="OrthoDB" id="10050858at2759"/>
<evidence type="ECO:0000256" key="5">
    <source>
        <dbReference type="ARBA" id="ARBA00023136"/>
    </source>
</evidence>
<reference evidence="9" key="1">
    <citation type="submission" date="2020-08" db="EMBL/GenBank/DDBJ databases">
        <title>Genome sequencing and assembly of the red palm weevil Rhynchophorus ferrugineus.</title>
        <authorList>
            <person name="Dias G.B."/>
            <person name="Bergman C.M."/>
            <person name="Manee M."/>
        </authorList>
    </citation>
    <scope>NUCLEOTIDE SEQUENCE</scope>
    <source>
        <strain evidence="9">AA-2017</strain>
        <tissue evidence="9">Whole larva</tissue>
    </source>
</reference>
<evidence type="ECO:0000256" key="3">
    <source>
        <dbReference type="ARBA" id="ARBA00022692"/>
    </source>
</evidence>
<evidence type="ECO:0000256" key="1">
    <source>
        <dbReference type="ARBA" id="ARBA00004473"/>
    </source>
</evidence>
<evidence type="ECO:0000256" key="7">
    <source>
        <dbReference type="ARBA" id="ARBA00032957"/>
    </source>
</evidence>
<dbReference type="AlphaFoldDB" id="A0A834I4P8"/>
<comment type="subcellular location">
    <subcellularLocation>
        <location evidence="1">Nucleus inner membrane</location>
        <topology evidence="1">Multi-pass membrane protein</topology>
    </subcellularLocation>
</comment>
<name>A0A834I4P8_RHYFE</name>
<dbReference type="Proteomes" id="UP000625711">
    <property type="component" value="Unassembled WGS sequence"/>
</dbReference>